<evidence type="ECO:0000256" key="1">
    <source>
        <dbReference type="SAM" id="Coils"/>
    </source>
</evidence>
<feature type="coiled-coil region" evidence="1">
    <location>
        <begin position="45"/>
        <end position="79"/>
    </location>
</feature>
<organism evidence="3">
    <name type="scientific">viral metagenome</name>
    <dbReference type="NCBI Taxonomy" id="1070528"/>
    <lineage>
        <taxon>unclassified sequences</taxon>
        <taxon>metagenomes</taxon>
        <taxon>organismal metagenomes</taxon>
    </lineage>
</organism>
<proteinExistence type="predicted"/>
<name>A0A6C0M0P4_9ZZZZ</name>
<dbReference type="InterPro" id="IPR043929">
    <property type="entry name" value="DUF5755"/>
</dbReference>
<reference evidence="3" key="1">
    <citation type="journal article" date="2020" name="Nature">
        <title>Giant virus diversity and host interactions through global metagenomics.</title>
        <authorList>
            <person name="Schulz F."/>
            <person name="Roux S."/>
            <person name="Paez-Espino D."/>
            <person name="Jungbluth S."/>
            <person name="Walsh D.A."/>
            <person name="Denef V.J."/>
            <person name="McMahon K.D."/>
            <person name="Konstantinidis K.T."/>
            <person name="Eloe-Fadrosh E.A."/>
            <person name="Kyrpides N.C."/>
            <person name="Woyke T."/>
        </authorList>
    </citation>
    <scope>NUCLEOTIDE SEQUENCE</scope>
    <source>
        <strain evidence="3">GVMAG-S-1017745-26</strain>
    </source>
</reference>
<keyword evidence="1" id="KW-0175">Coiled coil</keyword>
<keyword evidence="2" id="KW-1133">Transmembrane helix</keyword>
<dbReference type="EMBL" id="MN740583">
    <property type="protein sequence ID" value="QHU35082.1"/>
    <property type="molecule type" value="Genomic_DNA"/>
</dbReference>
<keyword evidence="2" id="KW-0472">Membrane</keyword>
<evidence type="ECO:0000256" key="2">
    <source>
        <dbReference type="SAM" id="Phobius"/>
    </source>
</evidence>
<dbReference type="Pfam" id="PF19059">
    <property type="entry name" value="DUF5755"/>
    <property type="match status" value="1"/>
</dbReference>
<protein>
    <submittedName>
        <fullName evidence="3">Uncharacterized protein</fullName>
    </submittedName>
</protein>
<dbReference type="AlphaFoldDB" id="A0A6C0M0P4"/>
<accession>A0A6C0M0P4</accession>
<keyword evidence="2" id="KW-0812">Transmembrane</keyword>
<sequence length="230" mass="26796">MEVCPVGFFCFDRNTFSLIVLGVIVFTVYHINSNNNKFENNKHSLKNKENQFNLLQQQLNQTQEQIKDLKNDNITMERNQQLHHNYSEERYLINKDHERVVNPLMPPERSYPNRINRIGIPVNIPTRGESGHYQQVGALYMDGESNSEKKILPLFGKPTYPGSRQWLYYTGTDNFPSVKLPVENKNRSCQGDHGCQEISEGENVKVTGYNGEFKVSIYQLDKPRYLPYVF</sequence>
<feature type="transmembrane region" description="Helical" evidence="2">
    <location>
        <begin position="15"/>
        <end position="32"/>
    </location>
</feature>
<evidence type="ECO:0000313" key="3">
    <source>
        <dbReference type="EMBL" id="QHU35082.1"/>
    </source>
</evidence>